<evidence type="ECO:0000256" key="15">
    <source>
        <dbReference type="ARBA" id="ARBA00034231"/>
    </source>
</evidence>
<dbReference type="EMBL" id="JADDUC020000007">
    <property type="protein sequence ID" value="KAI1237844.1"/>
    <property type="molecule type" value="Genomic_DNA"/>
</dbReference>
<comment type="catalytic activity">
    <reaction evidence="21">
        <text>taurochenodeoxycholate(out) + 2 Na(+)(out) = taurochenodeoxycholate(in) + 2 Na(+)(in)</text>
        <dbReference type="Rhea" id="RHEA:71923"/>
        <dbReference type="ChEBI" id="CHEBI:9407"/>
        <dbReference type="ChEBI" id="CHEBI:29101"/>
    </reaction>
</comment>
<comment type="catalytic activity">
    <reaction evidence="17">
        <text>tauroursodeoxycholate(out) + 2 Na(+)(out) = tauroursodeoxycholate(in) + 2 Na(+)(in)</text>
        <dbReference type="Rhea" id="RHEA:71927"/>
        <dbReference type="ChEBI" id="CHEBI:29101"/>
        <dbReference type="ChEBI" id="CHEBI:132028"/>
    </reaction>
</comment>
<protein>
    <recommendedName>
        <fullName evidence="27">Hepatic sodium/bile acid cotransporter</fullName>
    </recommendedName>
    <alternativeName>
        <fullName evidence="29">Na(+)/bile acid cotransporter</fullName>
    </alternativeName>
    <alternativeName>
        <fullName evidence="28">Na(+)/taurocholate transport protein</fullName>
    </alternativeName>
    <alternativeName>
        <fullName evidence="30">Sodium/taurocholate cotransporting polypeptide</fullName>
    </alternativeName>
    <alternativeName>
        <fullName evidence="31">Solute carrier family 10 member 1</fullName>
    </alternativeName>
</protein>
<dbReference type="PANTHER" id="PTHR10361:SF40">
    <property type="entry name" value="HEPATIC SODIUM_BILE ACID COTRANSPORTER"/>
    <property type="match status" value="1"/>
</dbReference>
<feature type="transmembrane region" description="Helical" evidence="33">
    <location>
        <begin position="441"/>
        <end position="458"/>
    </location>
</feature>
<keyword evidence="7 33" id="KW-1133">Transmembrane helix</keyword>
<keyword evidence="8" id="KW-0915">Sodium</keyword>
<evidence type="ECO:0000256" key="23">
    <source>
        <dbReference type="ARBA" id="ARBA00051799"/>
    </source>
</evidence>
<evidence type="ECO:0000256" key="22">
    <source>
        <dbReference type="ARBA" id="ARBA00049276"/>
    </source>
</evidence>
<comment type="catalytic activity">
    <reaction evidence="25">
        <text>estrone 3-sulfate(out) + 2 Na(+)(out) = estrone 3-sulfate(in) + 2 Na(+)(in)</text>
        <dbReference type="Rhea" id="RHEA:71083"/>
        <dbReference type="ChEBI" id="CHEBI:29101"/>
        <dbReference type="ChEBI" id="CHEBI:60050"/>
    </reaction>
</comment>
<evidence type="ECO:0000256" key="30">
    <source>
        <dbReference type="ARBA" id="ARBA00078029"/>
    </source>
</evidence>
<evidence type="ECO:0000313" key="35">
    <source>
        <dbReference type="EMBL" id="KAI1237844.1"/>
    </source>
</evidence>
<comment type="catalytic activity">
    <reaction evidence="22">
        <text>tauronorcholate(out) + 2 Na(+)(out) = tauronorcholate(in) + 2 Na(+)(in)</text>
        <dbReference type="Rhea" id="RHEA:71915"/>
        <dbReference type="ChEBI" id="CHEBI:29101"/>
        <dbReference type="ChEBI" id="CHEBI:191405"/>
    </reaction>
</comment>
<evidence type="ECO:0000256" key="26">
    <source>
        <dbReference type="ARBA" id="ARBA00056510"/>
    </source>
</evidence>
<dbReference type="PANTHER" id="PTHR10361">
    <property type="entry name" value="SODIUM-BILE ACID COTRANSPORTER"/>
    <property type="match status" value="1"/>
</dbReference>
<keyword evidence="9" id="KW-0445">Lipid transport</keyword>
<feature type="transmembrane region" description="Helical" evidence="33">
    <location>
        <begin position="269"/>
        <end position="290"/>
    </location>
</feature>
<dbReference type="InterPro" id="IPR002657">
    <property type="entry name" value="BilAc:Na_symport/Acr3"/>
</dbReference>
<evidence type="ECO:0000313" key="34">
    <source>
        <dbReference type="EMBL" id="KAG0130521.1"/>
    </source>
</evidence>
<evidence type="ECO:0000256" key="33">
    <source>
        <dbReference type="SAM" id="Phobius"/>
    </source>
</evidence>
<comment type="catalytic activity">
    <reaction evidence="15">
        <text>cholate(out) + 2 Na(+)(out) = cholate(in) + 2 Na(+)(in)</text>
        <dbReference type="Rhea" id="RHEA:71911"/>
        <dbReference type="ChEBI" id="CHEBI:29101"/>
        <dbReference type="ChEBI" id="CHEBI:29747"/>
    </reaction>
</comment>
<comment type="catalytic activity">
    <reaction evidence="19">
        <text>tauro-beta-muricholate(out) + 2 Na(+)(out) = tauro-beta-muricholate(in) + 2 Na(+)(in)</text>
        <dbReference type="Rhea" id="RHEA:72179"/>
        <dbReference type="ChEBI" id="CHEBI:29101"/>
        <dbReference type="ChEBI" id="CHEBI:133064"/>
    </reaction>
</comment>
<evidence type="ECO:0000256" key="25">
    <source>
        <dbReference type="ARBA" id="ARBA00052405"/>
    </source>
</evidence>
<comment type="catalytic activity">
    <reaction evidence="20">
        <text>taurocholate(out) + 2 Na(+)(out) = taurocholate(in) + 2 Na(+)(in)</text>
        <dbReference type="Rhea" id="RHEA:71875"/>
        <dbReference type="ChEBI" id="CHEBI:29101"/>
        <dbReference type="ChEBI" id="CHEBI:36257"/>
    </reaction>
</comment>
<sequence length="581" mass="64069">MATRALYPASRGQDFTKGDFLEAGGLKEDIHSPSSAGKGRTDLPKLPTATSTGTKGSTSPVTARDREQWQDEQQSPLQKLEDPPPFQSLFLPQHQLPRPCFPAHQSTECVSWLQPCTASTGQVPVWATYRRDLSRMNKTKGAFDSPEFWSPGCMQSSTSLTSLAPPFAFGQQATDTALNVFLIVVLLVIMVSLGCTMEIAKITAHLRRPKGVAIAIMAQYSIMPLTAFILGKLFQLGTSESLAILICGCCPGGNLSNIFSLALRGDMNLSVVMTACSMVLAIGLMPLLLYLYSGGLCEGDLEGKVPYKGIITSLVLMLIPCAIGIILNEKKPQYTGLITKAGLIMLLLSSAAIIVLSVANMGSCIMVVFSPSLLGTSALMPLTGFLLGYAVSAAFKLNDRCRRTVCMETGCQNAQLCTALLKVTFAPEIIGPLYFFPLLYLLFQLGEGFLLILVFRIHDRIKQANGKSGPRSRPLPIYGRRRFGSTGRTTFLALDLRLRERERLRDPEELLLRDRDLLRDLLRREQSARPLYCDQDSNDHLISNLSTLFDQDLVIRKRYRKNSSQLRNQISLTLWDRCNAR</sequence>
<comment type="function">
    <text evidence="26">As a major transporter of conjugated bile salts from plasma into the hepatocyte, it plays a key role in the enterohepatic circulation of bile salts necessary for the solubilization and absorption of dietary fat and fat-soluble vitamins. It is strictly dependent on the extracellular presence of sodium. It exhibits broad substrate specificity and transports various bile acids, such as taurocholate, cholate, as well as non-bile acid organic compounds, such as estrone sulfate. Works collaboratively with the ileal transporter (NTCP2), the organic solute transporter (OST), and the bile salt export pump (BSEP), to ensure efficacious biological recycling of bile acids during enterohepatic circulation.</text>
</comment>
<comment type="caution">
    <text evidence="34">The sequence shown here is derived from an EMBL/GenBank/DDBJ whole genome shotgun (WGS) entry which is preliminary data.</text>
</comment>
<feature type="transmembrane region" description="Helical" evidence="33">
    <location>
        <begin position="180"/>
        <end position="200"/>
    </location>
</feature>
<feature type="transmembrane region" description="Helical" evidence="33">
    <location>
        <begin position="242"/>
        <end position="262"/>
    </location>
</feature>
<evidence type="ECO:0000256" key="21">
    <source>
        <dbReference type="ARBA" id="ARBA00048338"/>
    </source>
</evidence>
<evidence type="ECO:0000256" key="29">
    <source>
        <dbReference type="ARBA" id="ARBA00075246"/>
    </source>
</evidence>
<dbReference type="GO" id="GO:0008508">
    <property type="term" value="F:bile acid:sodium symporter activity"/>
    <property type="evidence" value="ECO:0007669"/>
    <property type="project" value="TreeGrafter"/>
</dbReference>
<evidence type="ECO:0000256" key="20">
    <source>
        <dbReference type="ARBA" id="ARBA00048327"/>
    </source>
</evidence>
<evidence type="ECO:0000256" key="14">
    <source>
        <dbReference type="ARBA" id="ARBA00034215"/>
    </source>
</evidence>
<dbReference type="AlphaFoldDB" id="A0A835TZR0"/>
<evidence type="ECO:0000256" key="27">
    <source>
        <dbReference type="ARBA" id="ARBA00073206"/>
    </source>
</evidence>
<evidence type="ECO:0000256" key="19">
    <source>
        <dbReference type="ARBA" id="ARBA00048013"/>
    </source>
</evidence>
<evidence type="ECO:0000256" key="5">
    <source>
        <dbReference type="ARBA" id="ARBA00022692"/>
    </source>
</evidence>
<evidence type="ECO:0000313" key="36">
    <source>
        <dbReference type="Proteomes" id="UP000618051"/>
    </source>
</evidence>
<name>A0A835TZR0_9PASS</name>
<keyword evidence="11 33" id="KW-0472">Membrane</keyword>
<evidence type="ECO:0000256" key="9">
    <source>
        <dbReference type="ARBA" id="ARBA00023055"/>
    </source>
</evidence>
<dbReference type="EMBL" id="JADDUC010000010">
    <property type="protein sequence ID" value="KAG0130521.1"/>
    <property type="molecule type" value="Genomic_DNA"/>
</dbReference>
<keyword evidence="10" id="KW-0406">Ion transport</keyword>
<dbReference type="FunFam" id="1.20.1530.20:FF:000016">
    <property type="entry name" value="Solute carrier family 10 member 1"/>
    <property type="match status" value="1"/>
</dbReference>
<evidence type="ECO:0000256" key="16">
    <source>
        <dbReference type="ARBA" id="ARBA00047311"/>
    </source>
</evidence>
<dbReference type="NCBIfam" id="TIGR00841">
    <property type="entry name" value="bass"/>
    <property type="match status" value="1"/>
</dbReference>
<reference evidence="35 36" key="2">
    <citation type="journal article" date="2021" name="J. Hered.">
        <title>Feather Gene Expression Elucidates the Developmental Basis of Plumage Iridescence in African Starlings.</title>
        <authorList>
            <person name="Rubenstein D.R."/>
            <person name="Corvelo A."/>
            <person name="MacManes M.D."/>
            <person name="Maia R."/>
            <person name="Narzisi G."/>
            <person name="Rousaki A."/>
            <person name="Vandenabeele P."/>
            <person name="Shawkey M.D."/>
            <person name="Solomon J."/>
        </authorList>
    </citation>
    <scope>NUCLEOTIDE SEQUENCE [LARGE SCALE GENOMIC DNA]</scope>
    <source>
        <strain evidence="35">SS15</strain>
    </source>
</reference>
<proteinExistence type="inferred from homology"/>
<feature type="transmembrane region" description="Helical" evidence="33">
    <location>
        <begin position="212"/>
        <end position="230"/>
    </location>
</feature>
<feature type="compositionally biased region" description="Low complexity" evidence="32">
    <location>
        <begin position="47"/>
        <end position="62"/>
    </location>
</feature>
<dbReference type="Pfam" id="PF01758">
    <property type="entry name" value="SBF"/>
    <property type="match status" value="1"/>
</dbReference>
<accession>A0A835TZR0</accession>
<evidence type="ECO:0000256" key="17">
    <source>
        <dbReference type="ARBA" id="ARBA00047596"/>
    </source>
</evidence>
<evidence type="ECO:0000256" key="13">
    <source>
        <dbReference type="ARBA" id="ARBA00023201"/>
    </source>
</evidence>
<evidence type="ECO:0000256" key="1">
    <source>
        <dbReference type="ARBA" id="ARBA00004651"/>
    </source>
</evidence>
<comment type="catalytic activity">
    <reaction evidence="23">
        <text>taurohyocholate(out) + 2 Na(+)(out) = taurohyocholate(in) + 2 Na(+)(in)</text>
        <dbReference type="Rhea" id="RHEA:72171"/>
        <dbReference type="ChEBI" id="CHEBI:29101"/>
        <dbReference type="ChEBI" id="CHEBI:58874"/>
    </reaction>
</comment>
<evidence type="ECO:0000256" key="4">
    <source>
        <dbReference type="ARBA" id="ARBA00022475"/>
    </source>
</evidence>
<evidence type="ECO:0000256" key="12">
    <source>
        <dbReference type="ARBA" id="ARBA00023180"/>
    </source>
</evidence>
<keyword evidence="3" id="KW-0813">Transport</keyword>
<evidence type="ECO:0000256" key="24">
    <source>
        <dbReference type="ARBA" id="ARBA00052374"/>
    </source>
</evidence>
<evidence type="ECO:0000256" key="8">
    <source>
        <dbReference type="ARBA" id="ARBA00023053"/>
    </source>
</evidence>
<evidence type="ECO:0000256" key="28">
    <source>
        <dbReference type="ARBA" id="ARBA00075177"/>
    </source>
</evidence>
<gene>
    <name evidence="35" type="ORF">IHE44_0013934</name>
    <name evidence="34" type="ORF">IHE44_014581</name>
</gene>
<reference evidence="35" key="3">
    <citation type="submission" date="2022-01" db="EMBL/GenBank/DDBJ databases">
        <authorList>
            <person name="Rubenstein D.R."/>
        </authorList>
    </citation>
    <scope>NUCLEOTIDE SEQUENCE</scope>
    <source>
        <strain evidence="35">SS15</strain>
        <tissue evidence="35">Liver</tissue>
    </source>
</reference>
<feature type="region of interest" description="Disordered" evidence="32">
    <location>
        <begin position="1"/>
        <end position="20"/>
    </location>
</feature>
<evidence type="ECO:0000256" key="31">
    <source>
        <dbReference type="ARBA" id="ARBA00082917"/>
    </source>
</evidence>
<reference evidence="34" key="1">
    <citation type="submission" date="2020-10" db="EMBL/GenBank/DDBJ databases">
        <title>Feather gene expression reveals the developmental basis of iridescence in African starlings.</title>
        <authorList>
            <person name="Rubenstein D.R."/>
        </authorList>
    </citation>
    <scope>NUCLEOTIDE SEQUENCE</scope>
    <source>
        <strain evidence="34">SS15</strain>
        <tissue evidence="34">Liver</tissue>
    </source>
</reference>
<feature type="transmembrane region" description="Helical" evidence="33">
    <location>
        <begin position="375"/>
        <end position="395"/>
    </location>
</feature>
<keyword evidence="5 33" id="KW-0812">Transmembrane</keyword>
<evidence type="ECO:0000256" key="3">
    <source>
        <dbReference type="ARBA" id="ARBA00022448"/>
    </source>
</evidence>
<dbReference type="OrthoDB" id="203097at2759"/>
<keyword evidence="4" id="KW-1003">Cell membrane</keyword>
<evidence type="ECO:0000256" key="11">
    <source>
        <dbReference type="ARBA" id="ARBA00023136"/>
    </source>
</evidence>
<evidence type="ECO:0000256" key="2">
    <source>
        <dbReference type="ARBA" id="ARBA00006528"/>
    </source>
</evidence>
<keyword evidence="13" id="KW-0739">Sodium transport</keyword>
<feature type="transmembrane region" description="Helical" evidence="33">
    <location>
        <begin position="341"/>
        <end position="369"/>
    </location>
</feature>
<comment type="catalytic activity">
    <reaction evidence="18">
        <text>taurodeoxycholate(out) + 2 Na(+)(out) = taurodeoxycholate(in) + 2 Na(+)(in)</text>
        <dbReference type="Rhea" id="RHEA:72087"/>
        <dbReference type="ChEBI" id="CHEBI:29101"/>
        <dbReference type="ChEBI" id="CHEBI:36261"/>
    </reaction>
</comment>
<dbReference type="InterPro" id="IPR004710">
    <property type="entry name" value="Bilac:Na_transpt"/>
</dbReference>
<evidence type="ECO:0000256" key="32">
    <source>
        <dbReference type="SAM" id="MobiDB-lite"/>
    </source>
</evidence>
<dbReference type="Proteomes" id="UP000618051">
    <property type="component" value="Unassembled WGS sequence"/>
</dbReference>
<evidence type="ECO:0000256" key="10">
    <source>
        <dbReference type="ARBA" id="ARBA00023065"/>
    </source>
</evidence>
<comment type="subcellular location">
    <subcellularLocation>
        <location evidence="1">Cell membrane</location>
        <topology evidence="1">Multi-pass membrane protein</topology>
    </subcellularLocation>
</comment>
<evidence type="ECO:0000256" key="18">
    <source>
        <dbReference type="ARBA" id="ARBA00047743"/>
    </source>
</evidence>
<evidence type="ECO:0000256" key="7">
    <source>
        <dbReference type="ARBA" id="ARBA00022989"/>
    </source>
</evidence>
<keyword evidence="36" id="KW-1185">Reference proteome</keyword>
<organism evidence="34">
    <name type="scientific">Lamprotornis superbus</name>
    <dbReference type="NCBI Taxonomy" id="245042"/>
    <lineage>
        <taxon>Eukaryota</taxon>
        <taxon>Metazoa</taxon>
        <taxon>Chordata</taxon>
        <taxon>Craniata</taxon>
        <taxon>Vertebrata</taxon>
        <taxon>Euteleostomi</taxon>
        <taxon>Archelosauria</taxon>
        <taxon>Archosauria</taxon>
        <taxon>Dinosauria</taxon>
        <taxon>Saurischia</taxon>
        <taxon>Theropoda</taxon>
        <taxon>Coelurosauria</taxon>
        <taxon>Aves</taxon>
        <taxon>Neognathae</taxon>
        <taxon>Neoaves</taxon>
        <taxon>Telluraves</taxon>
        <taxon>Australaves</taxon>
        <taxon>Passeriformes</taxon>
        <taxon>Sturnidae</taxon>
        <taxon>Lamprotornis</taxon>
    </lineage>
</organism>
<dbReference type="InterPro" id="IPR038770">
    <property type="entry name" value="Na+/solute_symporter_sf"/>
</dbReference>
<evidence type="ECO:0000256" key="6">
    <source>
        <dbReference type="ARBA" id="ARBA00022847"/>
    </source>
</evidence>
<comment type="catalytic activity">
    <reaction evidence="14">
        <text>glycocholate(out) + 2 Na(+)(out) = glycocholate(in) + 2 Na(+)(in)</text>
        <dbReference type="Rhea" id="RHEA:71935"/>
        <dbReference type="ChEBI" id="CHEBI:29101"/>
        <dbReference type="ChEBI" id="CHEBI:29746"/>
    </reaction>
</comment>
<keyword evidence="6" id="KW-0769">Symport</keyword>
<comment type="similarity">
    <text evidence="2">Belongs to the bile acid:sodium symporter (BASS) (TC 2.A.28) family.</text>
</comment>
<comment type="catalytic activity">
    <reaction evidence="16">
        <text>tauroallocholate(out) + 2 Na(+)(out) = tauroallocholate(in) + 2 Na(+)(in)</text>
        <dbReference type="Rhea" id="RHEA:51840"/>
        <dbReference type="ChEBI" id="CHEBI:29101"/>
        <dbReference type="ChEBI" id="CHEBI:191406"/>
    </reaction>
</comment>
<comment type="catalytic activity">
    <reaction evidence="24">
        <text>taurohyodeoxycholate(out) + 2 Na(+)(out) = taurohyodeoxycholate(in) + 2 Na(+)(in)</text>
        <dbReference type="Rhea" id="RHEA:72167"/>
        <dbReference type="ChEBI" id="CHEBI:29101"/>
        <dbReference type="ChEBI" id="CHEBI:191407"/>
    </reaction>
</comment>
<dbReference type="GO" id="GO:0005886">
    <property type="term" value="C:plasma membrane"/>
    <property type="evidence" value="ECO:0007669"/>
    <property type="project" value="UniProtKB-SubCell"/>
</dbReference>
<feature type="region of interest" description="Disordered" evidence="32">
    <location>
        <begin position="26"/>
        <end position="91"/>
    </location>
</feature>
<feature type="transmembrane region" description="Helical" evidence="33">
    <location>
        <begin position="310"/>
        <end position="329"/>
    </location>
</feature>
<dbReference type="Gene3D" id="1.20.1530.20">
    <property type="match status" value="1"/>
</dbReference>
<keyword evidence="12" id="KW-0325">Glycoprotein</keyword>